<feature type="region of interest" description="Disordered" evidence="4">
    <location>
        <begin position="855"/>
        <end position="954"/>
    </location>
</feature>
<feature type="compositionally biased region" description="Low complexity" evidence="4">
    <location>
        <begin position="866"/>
        <end position="931"/>
    </location>
</feature>
<feature type="compositionally biased region" description="Low complexity" evidence="4">
    <location>
        <begin position="276"/>
        <end position="286"/>
    </location>
</feature>
<dbReference type="InterPro" id="IPR022441">
    <property type="entry name" value="Para_beta_helix_rpt-2"/>
</dbReference>
<dbReference type="PANTHER" id="PTHR22990">
    <property type="entry name" value="F-BOX ONLY PROTEIN"/>
    <property type="match status" value="1"/>
</dbReference>
<dbReference type="PANTHER" id="PTHR22990:SF15">
    <property type="entry name" value="F-BOX ONLY PROTEIN 10"/>
    <property type="match status" value="1"/>
</dbReference>
<gene>
    <name evidence="7" type="ordered locus">Deipr_2103</name>
</gene>
<name>F0RQ31_DEIPM</name>
<dbReference type="InterPro" id="IPR011050">
    <property type="entry name" value="Pectin_lyase_fold/virulence"/>
</dbReference>
<evidence type="ECO:0000259" key="5">
    <source>
        <dbReference type="Pfam" id="PF08239"/>
    </source>
</evidence>
<dbReference type="InterPro" id="IPR006626">
    <property type="entry name" value="PbH1"/>
</dbReference>
<dbReference type="SUPFAM" id="SSF51126">
    <property type="entry name" value="Pectin lyase-like"/>
    <property type="match status" value="1"/>
</dbReference>
<feature type="domain" description="Right handed beta helix" evidence="6">
    <location>
        <begin position="603"/>
        <end position="755"/>
    </location>
</feature>
<feature type="region of interest" description="Disordered" evidence="4">
    <location>
        <begin position="333"/>
        <end position="362"/>
    </location>
</feature>
<sequence>MTQRPPSDSTSPLSSGTQSQAPGPTSPDLTPLVPGDLAGDFRIVSFSGQEGIGGYTVQHYRAEDTRLETGATQEPLQLRRILPPPPTTRTEAEWLAAVQERAQAGERRLFADALAAWSDAQASFLVLRPREGQSLQQYLAAHPPLPAQDGELLARGLLGVTAGLHGAGLHLPGLTPAQVWLGRDGSVGLHDLWAALGGGSAGAGSVGGDLRHLGELLRGAVQPAAPGTPLARLLDALSAPAGGGLPISAQAALRLLDRPEPAAAAAVAAVPEPASAAPASAPHSASPVPPTSPVPAPPHRPLWPWLLPVAGLLLGGILYLGWPQLSQALREKTAAPAAPTTSAASTTQTTRTTGTAPEPGNAAQLMTVPATLNLRPSADASGTPLAAIPGRTLLPVLSQKGEWYKVRYGKLTGWVSGGYVLPVLNRAEVETLTQAAAKGGRVTLARGVYLLNTPLELRWDTELIGQGREQTYLLGGSGESVLSSRDVRLTLQTLTVAWNGRTPGQAVRVERGTFVGQDIWLTGGVPDGAQQARGSGLWLQSGAQAQISGSLFSRNAIGISVEGSRLDLRDSQLGNNRFAGAVFSGQASGEMRGNLLDSNAEDGVVITGSASPTLADNHIKGSGQRGVSIGGAAAPTLQNNRIEGGQYSVSVGGQATPQLRGNALSSAAESGILYRAQAAGTAEKNTVTGSQTGIRIDESAAPTLRGNQLLQVRGEGLSYSSAAGGQASENVVEGAGSSGIALAGQASPLLEGNRISGGHQSGIVVQGQSQAQLRRNTVQGQAQHGVVITGEAAPVLEQNALLDNGGYGLVFKEVAGGSGERNLCRNNRAGPAKVQLYPSVFGPLFGRDGCMDGVTWPAPPAPTEPQNPATSTPPTAPAATPAPAVPVAPESAPAPSTVPAAAPTPSGEPSSASPATGSAASGSPGGASPASNLPADAQTPTSAPINAAPTDAAP</sequence>
<dbReference type="InterPro" id="IPR012334">
    <property type="entry name" value="Pectin_lyas_fold"/>
</dbReference>
<keyword evidence="2" id="KW-0677">Repeat</keyword>
<comment type="pathway">
    <text evidence="1">Protein modification; protein ubiquitination.</text>
</comment>
<dbReference type="AlphaFoldDB" id="F0RQ31"/>
<dbReference type="InterPro" id="IPR039448">
    <property type="entry name" value="Beta_helix"/>
</dbReference>
<feature type="domain" description="SH3b" evidence="5">
    <location>
        <begin position="371"/>
        <end position="420"/>
    </location>
</feature>
<reference evidence="7 8" key="1">
    <citation type="submission" date="2011-02" db="EMBL/GenBank/DDBJ databases">
        <title>The complete sequence of plasmid1 of Deinococcus proteolyticus DSM 20540.</title>
        <authorList>
            <consortium name="US DOE Joint Genome Institute (JGI-PGF)"/>
            <person name="Lucas S."/>
            <person name="Copeland A."/>
            <person name="Lapidus A."/>
            <person name="Bruce D."/>
            <person name="Goodwin L."/>
            <person name="Pitluck S."/>
            <person name="Kyrpides N."/>
            <person name="Mavromatis K."/>
            <person name="Pagani I."/>
            <person name="Ivanova N."/>
            <person name="Ovchinnikova G."/>
            <person name="Zeytun A."/>
            <person name="Detter J.C."/>
            <person name="Han C."/>
            <person name="Land M."/>
            <person name="Hauser L."/>
            <person name="Markowitz V."/>
            <person name="Cheng J.-F."/>
            <person name="Hugenholtz P."/>
            <person name="Woyke T."/>
            <person name="Wu D."/>
            <person name="Pukall R."/>
            <person name="Steenblock K."/>
            <person name="Brambilla E."/>
            <person name="Klenk H.-P."/>
            <person name="Eisen J.A."/>
        </authorList>
    </citation>
    <scope>NUCLEOTIDE SEQUENCE [LARGE SCALE GENOMIC DNA]</scope>
    <source>
        <strain evidence="8">ATCC 35074 / DSM 20540 / JCM 6276 / NBRC 101906 / NCIMB 13154 / VKM Ac-1939 / CCM 2703 / MRP</strain>
        <plasmid evidence="8">Plasmid pDEIPR01</plasmid>
    </source>
</reference>
<dbReference type="RefSeq" id="WP_013622965.1">
    <property type="nucleotide sequence ID" value="NC_015169.1"/>
</dbReference>
<feature type="region of interest" description="Disordered" evidence="4">
    <location>
        <begin position="276"/>
        <end position="295"/>
    </location>
</feature>
<feature type="compositionally biased region" description="Polar residues" evidence="4">
    <location>
        <begin position="1"/>
        <end position="23"/>
    </location>
</feature>
<dbReference type="InterPro" id="IPR003646">
    <property type="entry name" value="SH3-like_bac-type"/>
</dbReference>
<dbReference type="OrthoDB" id="9788659at2"/>
<dbReference type="HOGENOM" id="CLU_308986_0_0_0"/>
<evidence type="ECO:0000313" key="8">
    <source>
        <dbReference type="Proteomes" id="UP000007718"/>
    </source>
</evidence>
<dbReference type="EMBL" id="CP002537">
    <property type="protein sequence ID" value="ADY27233.1"/>
    <property type="molecule type" value="Genomic_DNA"/>
</dbReference>
<dbReference type="NCBIfam" id="TIGR03804">
    <property type="entry name" value="para_beta_helix"/>
    <property type="match status" value="2"/>
</dbReference>
<evidence type="ECO:0000313" key="7">
    <source>
        <dbReference type="EMBL" id="ADY27233.1"/>
    </source>
</evidence>
<proteinExistence type="predicted"/>
<evidence type="ECO:0000256" key="4">
    <source>
        <dbReference type="SAM" id="MobiDB-lite"/>
    </source>
</evidence>
<evidence type="ECO:0000256" key="3">
    <source>
        <dbReference type="ARBA" id="ARBA00022786"/>
    </source>
</evidence>
<keyword evidence="8" id="KW-1185">Reference proteome</keyword>
<protein>
    <submittedName>
        <fullName evidence="7">Parallel beta-helix repeat</fullName>
    </submittedName>
</protein>
<organism evidence="7 8">
    <name type="scientific">Deinococcus proteolyticus (strain ATCC 35074 / DSM 20540 / JCM 6276 / NBRC 101906 / NCIMB 13154 / VKM Ac-1939 / CCM 2703 / MRP)</name>
    <dbReference type="NCBI Taxonomy" id="693977"/>
    <lineage>
        <taxon>Bacteria</taxon>
        <taxon>Thermotogati</taxon>
        <taxon>Deinococcota</taxon>
        <taxon>Deinococci</taxon>
        <taxon>Deinococcales</taxon>
        <taxon>Deinococcaceae</taxon>
        <taxon>Deinococcus</taxon>
    </lineage>
</organism>
<dbReference type="Proteomes" id="UP000007718">
    <property type="component" value="Plasmid pDEIPR01"/>
</dbReference>
<dbReference type="Pfam" id="PF13229">
    <property type="entry name" value="Beta_helix"/>
    <property type="match status" value="1"/>
</dbReference>
<keyword evidence="7" id="KW-0614">Plasmid</keyword>
<geneLocation type="plasmid" evidence="7 8">
    <name>pDEIPR01</name>
</geneLocation>
<evidence type="ECO:0000259" key="6">
    <source>
        <dbReference type="Pfam" id="PF13229"/>
    </source>
</evidence>
<dbReference type="SMART" id="SM00710">
    <property type="entry name" value="PbH1"/>
    <property type="match status" value="9"/>
</dbReference>
<feature type="region of interest" description="Disordered" evidence="4">
    <location>
        <begin position="1"/>
        <end position="34"/>
    </location>
</feature>
<evidence type="ECO:0000256" key="2">
    <source>
        <dbReference type="ARBA" id="ARBA00022737"/>
    </source>
</evidence>
<keyword evidence="3" id="KW-0833">Ubl conjugation pathway</keyword>
<dbReference type="InterPro" id="IPR051550">
    <property type="entry name" value="SCF-Subunits/Alg-Epimerases"/>
</dbReference>
<accession>F0RQ31</accession>
<dbReference type="Pfam" id="PF08239">
    <property type="entry name" value="SH3_3"/>
    <property type="match status" value="1"/>
</dbReference>
<dbReference type="Gene3D" id="2.160.20.10">
    <property type="entry name" value="Single-stranded right-handed beta-helix, Pectin lyase-like"/>
    <property type="match status" value="2"/>
</dbReference>
<dbReference type="Gene3D" id="2.30.30.40">
    <property type="entry name" value="SH3 Domains"/>
    <property type="match status" value="1"/>
</dbReference>
<feature type="compositionally biased region" description="Low complexity" evidence="4">
    <location>
        <begin position="334"/>
        <end position="357"/>
    </location>
</feature>
<dbReference type="KEGG" id="dpt:Deipr_2103"/>
<evidence type="ECO:0000256" key="1">
    <source>
        <dbReference type="ARBA" id="ARBA00004906"/>
    </source>
</evidence>